<dbReference type="AlphaFoldDB" id="A0A3S9P4H4"/>
<gene>
    <name evidence="2" type="ORF">EI427_12970</name>
</gene>
<feature type="transmembrane region" description="Helical" evidence="1">
    <location>
        <begin position="233"/>
        <end position="255"/>
    </location>
</feature>
<name>A0A3S9P4H4_9BACT</name>
<sequence length="263" mass="30375">MRGKELKLWTKSKKLKLTKVESFDYWLNFIFHLVFVLGIGYGLYKGFVKGTHDFISVLFLFSVIALIAWLFIRKLVGLKLDVYESNLSPEQFKQANQACAMSNEWGVISNRKDYFSAIKHTDWSWEGLKITAILKNGKLYINSIASSSYRSSPITFGQNTKNKIELLRQYQSILNGENVIERVKKERSEKEVEFWNKPEWTLTGSIKRIMLYLFSILFVIIAFFGILEGGIEGLILGITLLSTSLTYIISDIMILKVKKNKRL</sequence>
<feature type="transmembrane region" description="Helical" evidence="1">
    <location>
        <begin position="23"/>
        <end position="42"/>
    </location>
</feature>
<evidence type="ECO:0000313" key="2">
    <source>
        <dbReference type="EMBL" id="AZQ63117.1"/>
    </source>
</evidence>
<accession>A0A3S9P4H4</accession>
<keyword evidence="1" id="KW-1133">Transmembrane helix</keyword>
<keyword evidence="1" id="KW-0472">Membrane</keyword>
<dbReference type="OrthoDB" id="771329at2"/>
<dbReference type="Proteomes" id="UP000267268">
    <property type="component" value="Chromosome 1"/>
</dbReference>
<keyword evidence="3" id="KW-1185">Reference proteome</keyword>
<feature type="transmembrane region" description="Helical" evidence="1">
    <location>
        <begin position="54"/>
        <end position="72"/>
    </location>
</feature>
<feature type="transmembrane region" description="Helical" evidence="1">
    <location>
        <begin position="209"/>
        <end position="227"/>
    </location>
</feature>
<evidence type="ECO:0000313" key="3">
    <source>
        <dbReference type="Proteomes" id="UP000267268"/>
    </source>
</evidence>
<proteinExistence type="predicted"/>
<protein>
    <submittedName>
        <fullName evidence="2">Uncharacterized protein</fullName>
    </submittedName>
</protein>
<dbReference type="EMBL" id="CP034562">
    <property type="protein sequence ID" value="AZQ63117.1"/>
    <property type="molecule type" value="Genomic_DNA"/>
</dbReference>
<dbReference type="KEGG" id="fll:EI427_12970"/>
<evidence type="ECO:0000256" key="1">
    <source>
        <dbReference type="SAM" id="Phobius"/>
    </source>
</evidence>
<organism evidence="2 3">
    <name type="scientific">Flammeovirga pectinis</name>
    <dbReference type="NCBI Taxonomy" id="2494373"/>
    <lineage>
        <taxon>Bacteria</taxon>
        <taxon>Pseudomonadati</taxon>
        <taxon>Bacteroidota</taxon>
        <taxon>Cytophagia</taxon>
        <taxon>Cytophagales</taxon>
        <taxon>Flammeovirgaceae</taxon>
        <taxon>Flammeovirga</taxon>
    </lineage>
</organism>
<reference evidence="2 3" key="1">
    <citation type="submission" date="2018-12" db="EMBL/GenBank/DDBJ databases">
        <title>Flammeovirga pectinis sp. nov., isolated from the gut of the Korean scallop, Patinopecten yessoensis.</title>
        <authorList>
            <person name="Bae J.-W."/>
            <person name="Jeong Y.-S."/>
            <person name="Kang W."/>
        </authorList>
    </citation>
    <scope>NUCLEOTIDE SEQUENCE [LARGE SCALE GENOMIC DNA]</scope>
    <source>
        <strain evidence="2 3">L12M1</strain>
    </source>
</reference>
<dbReference type="RefSeq" id="WP_126615298.1">
    <property type="nucleotide sequence ID" value="NZ_CP034562.1"/>
</dbReference>
<keyword evidence="1" id="KW-0812">Transmembrane</keyword>